<name>A0A0W0VRK4_9GAMM</name>
<keyword evidence="3" id="KW-1003">Cell membrane</keyword>
<evidence type="ECO:0000256" key="5">
    <source>
        <dbReference type="ARBA" id="ARBA00022960"/>
    </source>
</evidence>
<dbReference type="InterPro" id="IPR007227">
    <property type="entry name" value="Cell_shape_determining_MreD"/>
</dbReference>
<evidence type="ECO:0000256" key="3">
    <source>
        <dbReference type="ARBA" id="ARBA00022475"/>
    </source>
</evidence>
<feature type="transmembrane region" description="Helical" evidence="8">
    <location>
        <begin position="100"/>
        <end position="121"/>
    </location>
</feature>
<evidence type="ECO:0000313" key="10">
    <source>
        <dbReference type="Proteomes" id="UP000054997"/>
    </source>
</evidence>
<evidence type="ECO:0000313" key="9">
    <source>
        <dbReference type="EMBL" id="KTD22377.1"/>
    </source>
</evidence>
<evidence type="ECO:0000256" key="1">
    <source>
        <dbReference type="ARBA" id="ARBA00004651"/>
    </source>
</evidence>
<dbReference type="EMBL" id="LNYK01000010">
    <property type="protein sequence ID" value="KTD22377.1"/>
    <property type="molecule type" value="Genomic_DNA"/>
</dbReference>
<comment type="caution">
    <text evidence="9">The sequence shown here is derived from an EMBL/GenBank/DDBJ whole genome shotgun (WGS) entry which is preliminary data.</text>
</comment>
<keyword evidence="10" id="KW-1185">Reference proteome</keyword>
<reference evidence="9 10" key="1">
    <citation type="submission" date="2015-11" db="EMBL/GenBank/DDBJ databases">
        <title>Genomic analysis of 38 Legionella species identifies large and diverse effector repertoires.</title>
        <authorList>
            <person name="Burstein D."/>
            <person name="Amaro F."/>
            <person name="Zusman T."/>
            <person name="Lifshitz Z."/>
            <person name="Cohen O."/>
            <person name="Gilbert J.A."/>
            <person name="Pupko T."/>
            <person name="Shuman H.A."/>
            <person name="Segal G."/>
        </authorList>
    </citation>
    <scope>NUCLEOTIDE SEQUENCE [LARGE SCALE GENOMIC DNA]</scope>
    <source>
        <strain evidence="9 10">ATCC 49505</strain>
    </source>
</reference>
<dbReference type="AlphaFoldDB" id="A0A0W0VRK4"/>
<dbReference type="PATRIC" id="fig|45068.5.peg.642"/>
<dbReference type="RefSeq" id="WP_058528612.1">
    <property type="nucleotide sequence ID" value="NZ_CAAAHZ010000007.1"/>
</dbReference>
<sequence>MIFLKPRFLLLLSLSFVLAIIPLPEFLGDLRPSWAFILVLYLQFFMPQYFNVAAVFLIGLCLDVLLVTTLGEHAFSMLLTTWLAASKARRFSFFSPTQQIILVGFFCYVYQFLLIILDAFQGYHYEFWPGLCRAAMTMLLWPWFKSLADKILLPKLFVHP</sequence>
<dbReference type="Pfam" id="PF04093">
    <property type="entry name" value="MreD"/>
    <property type="match status" value="1"/>
</dbReference>
<evidence type="ECO:0000256" key="4">
    <source>
        <dbReference type="ARBA" id="ARBA00022692"/>
    </source>
</evidence>
<gene>
    <name evidence="9" type="primary">mreD</name>
    <name evidence="9" type="ORF">Llon_0595</name>
</gene>
<organism evidence="9 10">
    <name type="scientific">Legionella londiniensis</name>
    <dbReference type="NCBI Taxonomy" id="45068"/>
    <lineage>
        <taxon>Bacteria</taxon>
        <taxon>Pseudomonadati</taxon>
        <taxon>Pseudomonadota</taxon>
        <taxon>Gammaproteobacteria</taxon>
        <taxon>Legionellales</taxon>
        <taxon>Legionellaceae</taxon>
        <taxon>Legionella</taxon>
    </lineage>
</organism>
<feature type="transmembrane region" description="Helical" evidence="8">
    <location>
        <begin position="52"/>
        <end position="79"/>
    </location>
</feature>
<keyword evidence="7 8" id="KW-0472">Membrane</keyword>
<evidence type="ECO:0000256" key="7">
    <source>
        <dbReference type="ARBA" id="ARBA00023136"/>
    </source>
</evidence>
<comment type="similarity">
    <text evidence="2">Belongs to the MreD family.</text>
</comment>
<dbReference type="Proteomes" id="UP000054997">
    <property type="component" value="Unassembled WGS sequence"/>
</dbReference>
<proteinExistence type="inferred from homology"/>
<dbReference type="InterPro" id="IPR026034">
    <property type="entry name" value="MreD_proteobac"/>
</dbReference>
<protein>
    <submittedName>
        <fullName evidence="9">Rod shape-determining protein MreD</fullName>
    </submittedName>
</protein>
<accession>A0A0W0VRK4</accession>
<evidence type="ECO:0000256" key="2">
    <source>
        <dbReference type="ARBA" id="ARBA00007776"/>
    </source>
</evidence>
<evidence type="ECO:0000256" key="8">
    <source>
        <dbReference type="SAM" id="Phobius"/>
    </source>
</evidence>
<dbReference type="STRING" id="45068.Llon_0595"/>
<dbReference type="GO" id="GO:0005886">
    <property type="term" value="C:plasma membrane"/>
    <property type="evidence" value="ECO:0007669"/>
    <property type="project" value="UniProtKB-SubCell"/>
</dbReference>
<dbReference type="PANTHER" id="PTHR37484:SF1">
    <property type="entry name" value="ROD SHAPE-DETERMINING PROTEIN MRED"/>
    <property type="match status" value="1"/>
</dbReference>
<keyword evidence="5" id="KW-0133">Cell shape</keyword>
<dbReference type="PANTHER" id="PTHR37484">
    <property type="entry name" value="ROD SHAPE-DETERMINING PROTEIN MRED"/>
    <property type="match status" value="1"/>
</dbReference>
<dbReference type="GO" id="GO:0008360">
    <property type="term" value="P:regulation of cell shape"/>
    <property type="evidence" value="ECO:0007669"/>
    <property type="project" value="UniProtKB-KW"/>
</dbReference>
<keyword evidence="6 8" id="KW-1133">Transmembrane helix</keyword>
<dbReference type="OrthoDB" id="6647425at2"/>
<dbReference type="NCBIfam" id="TIGR03426">
    <property type="entry name" value="shape_MreD"/>
    <property type="match status" value="1"/>
</dbReference>
<keyword evidence="4 8" id="KW-0812">Transmembrane</keyword>
<comment type="subcellular location">
    <subcellularLocation>
        <location evidence="1">Cell membrane</location>
        <topology evidence="1">Multi-pass membrane protein</topology>
    </subcellularLocation>
</comment>
<evidence type="ECO:0000256" key="6">
    <source>
        <dbReference type="ARBA" id="ARBA00022989"/>
    </source>
</evidence>